<name>A0ACB8TFE4_9AGAM</name>
<dbReference type="Proteomes" id="UP000814140">
    <property type="component" value="Unassembled WGS sequence"/>
</dbReference>
<evidence type="ECO:0000313" key="2">
    <source>
        <dbReference type="Proteomes" id="UP000814140"/>
    </source>
</evidence>
<evidence type="ECO:0000313" key="1">
    <source>
        <dbReference type="EMBL" id="KAI0067090.1"/>
    </source>
</evidence>
<protein>
    <submittedName>
        <fullName evidence="1">Uncharacterized protein</fullName>
    </submittedName>
</protein>
<sequence length="727" mass="80918">MQSSLCVLLKALRRWRASGTRVTQSVYRYLALISRFLARKLRIQTPRSRHPSPGCPRPPIQHKHRFSDGPSAVVIAPSLLPTSTNHSNHSLTETPGGPSVSWPISEVYPSVPAHGNMLAMHSWHHLTSPAALYTMRNTSLQSIAEQNARLATIHANTSVRSSVGVPAQQYSRAPGSHFTSNWSRERSRSRSTFSSRSNSRAASPLASRVGTPVGSRMGSPANRLSALHLFPGVATPPVIPQTIPENPGELPSAVTVQSPSIDSFTPGAVLPAPIPASGSKLDVDELPVPEKRVVTMIYVDEIRRYQDREHLSCQENLEYLIDPVTTKFPHSKEDVLPDEWTPATHPDGALYFYHGERRIYTDAYLYNSAIRDEIEQFAEYMDAYRELYDIQLPSDNCDLVLNICSNDDSSMQWRYYYVDHDEAIIFWVHEYPALSLISTAEGASSPAHIRHRLEDQFWSHWYMYPAGPGSRKLPDGAYEKLLGILTHGVVDVVASPTSTTPYSAQDMQVMSAALRQAKDGGAGESDQFICSVGRLLGYLLHWRFLYFHGQRVARLDQGRSLHGNVSRPRSLLITLLSPILFYAPELHLTEIEKLWADKIIVLRAWNAFITRLQSEWQEFVLYSTVMLTVDVGFLAIPNVILGTGDSISTSPAQIASSLSILFSIGSIVVGLLLVRHNRTRERDKQLDAVRRYLSWEADTFTDRVGLGRVHATNVKAAGGLGAIGHHP</sequence>
<accession>A0ACB8TFE4</accession>
<gene>
    <name evidence="1" type="ORF">BV25DRAFT_1848706</name>
</gene>
<comment type="caution">
    <text evidence="1">The sequence shown here is derived from an EMBL/GenBank/DDBJ whole genome shotgun (WGS) entry which is preliminary data.</text>
</comment>
<proteinExistence type="predicted"/>
<reference evidence="1" key="2">
    <citation type="journal article" date="2022" name="New Phytol.">
        <title>Evolutionary transition to the ectomycorrhizal habit in the genomes of a hyperdiverse lineage of mushroom-forming fungi.</title>
        <authorList>
            <person name="Looney B."/>
            <person name="Miyauchi S."/>
            <person name="Morin E."/>
            <person name="Drula E."/>
            <person name="Courty P.E."/>
            <person name="Kohler A."/>
            <person name="Kuo A."/>
            <person name="LaButti K."/>
            <person name="Pangilinan J."/>
            <person name="Lipzen A."/>
            <person name="Riley R."/>
            <person name="Andreopoulos W."/>
            <person name="He G."/>
            <person name="Johnson J."/>
            <person name="Nolan M."/>
            <person name="Tritt A."/>
            <person name="Barry K.W."/>
            <person name="Grigoriev I.V."/>
            <person name="Nagy L.G."/>
            <person name="Hibbett D."/>
            <person name="Henrissat B."/>
            <person name="Matheny P.B."/>
            <person name="Labbe J."/>
            <person name="Martin F.M."/>
        </authorList>
    </citation>
    <scope>NUCLEOTIDE SEQUENCE</scope>
    <source>
        <strain evidence="1">HHB10654</strain>
    </source>
</reference>
<dbReference type="EMBL" id="MU277191">
    <property type="protein sequence ID" value="KAI0067090.1"/>
    <property type="molecule type" value="Genomic_DNA"/>
</dbReference>
<reference evidence="1" key="1">
    <citation type="submission" date="2021-03" db="EMBL/GenBank/DDBJ databases">
        <authorList>
            <consortium name="DOE Joint Genome Institute"/>
            <person name="Ahrendt S."/>
            <person name="Looney B.P."/>
            <person name="Miyauchi S."/>
            <person name="Morin E."/>
            <person name="Drula E."/>
            <person name="Courty P.E."/>
            <person name="Chicoki N."/>
            <person name="Fauchery L."/>
            <person name="Kohler A."/>
            <person name="Kuo A."/>
            <person name="Labutti K."/>
            <person name="Pangilinan J."/>
            <person name="Lipzen A."/>
            <person name="Riley R."/>
            <person name="Andreopoulos W."/>
            <person name="He G."/>
            <person name="Johnson J."/>
            <person name="Barry K.W."/>
            <person name="Grigoriev I.V."/>
            <person name="Nagy L."/>
            <person name="Hibbett D."/>
            <person name="Henrissat B."/>
            <person name="Matheny P.B."/>
            <person name="Labbe J."/>
            <person name="Martin F."/>
        </authorList>
    </citation>
    <scope>NUCLEOTIDE SEQUENCE</scope>
    <source>
        <strain evidence="1">HHB10654</strain>
    </source>
</reference>
<keyword evidence="2" id="KW-1185">Reference proteome</keyword>
<organism evidence="1 2">
    <name type="scientific">Artomyces pyxidatus</name>
    <dbReference type="NCBI Taxonomy" id="48021"/>
    <lineage>
        <taxon>Eukaryota</taxon>
        <taxon>Fungi</taxon>
        <taxon>Dikarya</taxon>
        <taxon>Basidiomycota</taxon>
        <taxon>Agaricomycotina</taxon>
        <taxon>Agaricomycetes</taxon>
        <taxon>Russulales</taxon>
        <taxon>Auriscalpiaceae</taxon>
        <taxon>Artomyces</taxon>
    </lineage>
</organism>